<dbReference type="OrthoDB" id="3197230at2"/>
<dbReference type="InterPro" id="IPR011335">
    <property type="entry name" value="Restrct_endonuc-II-like"/>
</dbReference>
<proteinExistence type="predicted"/>
<evidence type="ECO:0000313" key="2">
    <source>
        <dbReference type="EMBL" id="SJN33923.1"/>
    </source>
</evidence>
<dbReference type="SUPFAM" id="SSF52980">
    <property type="entry name" value="Restriction endonuclease-like"/>
    <property type="match status" value="1"/>
</dbReference>
<protein>
    <recommendedName>
        <fullName evidence="1">YqaJ viral recombinase domain-containing protein</fullName>
    </recommendedName>
</protein>
<evidence type="ECO:0000313" key="3">
    <source>
        <dbReference type="Proteomes" id="UP000196778"/>
    </source>
</evidence>
<reference evidence="3" key="1">
    <citation type="submission" date="2017-02" db="EMBL/GenBank/DDBJ databases">
        <authorList>
            <person name="Dridi B."/>
        </authorList>
    </citation>
    <scope>NUCLEOTIDE SEQUENCE [LARGE SCALE GENOMIC DNA]</scope>
    <source>
        <strain evidence="3">EB411</strain>
    </source>
</reference>
<dbReference type="EMBL" id="FUKR01000050">
    <property type="protein sequence ID" value="SJN33923.1"/>
    <property type="molecule type" value="Genomic_DNA"/>
</dbReference>
<dbReference type="InterPro" id="IPR019080">
    <property type="entry name" value="YqaJ_viral_recombinase"/>
</dbReference>
<dbReference type="AlphaFoldDB" id="A0A1R4JQ52"/>
<dbReference type="Gene3D" id="3.90.320.10">
    <property type="match status" value="1"/>
</dbReference>
<organism evidence="2 3">
    <name type="scientific">Mycetocola reblochoni REB411</name>
    <dbReference type="NCBI Taxonomy" id="1255698"/>
    <lineage>
        <taxon>Bacteria</taxon>
        <taxon>Bacillati</taxon>
        <taxon>Actinomycetota</taxon>
        <taxon>Actinomycetes</taxon>
        <taxon>Micrococcales</taxon>
        <taxon>Microbacteriaceae</taxon>
        <taxon>Mycetocola</taxon>
    </lineage>
</organism>
<dbReference type="Pfam" id="PF09588">
    <property type="entry name" value="YqaJ"/>
    <property type="match status" value="1"/>
</dbReference>
<feature type="domain" description="YqaJ viral recombinase" evidence="1">
    <location>
        <begin position="13"/>
        <end position="137"/>
    </location>
</feature>
<name>A0A1R4JQ52_9MICO</name>
<gene>
    <name evidence="2" type="ORF">FM119_08650</name>
</gene>
<dbReference type="InterPro" id="IPR011604">
    <property type="entry name" value="PDDEXK-like_dom_sf"/>
</dbReference>
<dbReference type="RefSeq" id="WP_087137270.1">
    <property type="nucleotide sequence ID" value="NZ_FUKR01000050.1"/>
</dbReference>
<sequence length="284" mass="31212">MSYTLLDRSNEAEWHAQRRTGITATDIARLSGGGPATWAAVKAEKLGAGSTFRGNRYTEWGKEREPVIAGFVEFAYDVHPNDRVAVFDGAEPWLATPDGLGAGRNGEYKTTTKDWAVALPAIPRNYVAQVDWAQLVTAATETVFAWEPHENFIPGEIRTLLIPRAEDRINALIETALQFQDYLARDDDAPSEWDDLLGRYSAAQAAADEAQAALDEVKAAIRDRAGDREVAVKSPFGSISYATPKPRQTFDQAAFRKDHPEIAAEYMKTTEAAQPTLRVTVKGA</sequence>
<accession>A0A1R4JQ52</accession>
<keyword evidence="3" id="KW-1185">Reference proteome</keyword>
<dbReference type="Proteomes" id="UP000196778">
    <property type="component" value="Unassembled WGS sequence"/>
</dbReference>
<evidence type="ECO:0000259" key="1">
    <source>
        <dbReference type="Pfam" id="PF09588"/>
    </source>
</evidence>